<dbReference type="RefSeq" id="WP_216416541.1">
    <property type="nucleotide sequence ID" value="NZ_JAHLQK010000003.1"/>
</dbReference>
<proteinExistence type="predicted"/>
<evidence type="ECO:0000313" key="2">
    <source>
        <dbReference type="Proteomes" id="UP000779508"/>
    </source>
</evidence>
<dbReference type="CDD" id="cd09846">
    <property type="entry name" value="DUF1312"/>
    <property type="match status" value="1"/>
</dbReference>
<evidence type="ECO:0000313" key="1">
    <source>
        <dbReference type="EMBL" id="MBU5676601.1"/>
    </source>
</evidence>
<comment type="caution">
    <text evidence="1">The sequence shown here is derived from an EMBL/GenBank/DDBJ whole genome shotgun (WGS) entry which is preliminary data.</text>
</comment>
<dbReference type="Proteomes" id="UP000779508">
    <property type="component" value="Unassembled WGS sequence"/>
</dbReference>
<organism evidence="1 2">
    <name type="scientific">Alkaliphilus flagellatus</name>
    <dbReference type="NCBI Taxonomy" id="2841507"/>
    <lineage>
        <taxon>Bacteria</taxon>
        <taxon>Bacillati</taxon>
        <taxon>Bacillota</taxon>
        <taxon>Clostridia</taxon>
        <taxon>Peptostreptococcales</taxon>
        <taxon>Natronincolaceae</taxon>
        <taxon>Alkaliphilus</taxon>
    </lineage>
</organism>
<protein>
    <submittedName>
        <fullName evidence="1">NusG domain II-containing protein</fullName>
    </submittedName>
</protein>
<gene>
    <name evidence="1" type="ORF">KQI88_09240</name>
</gene>
<reference evidence="1 2" key="1">
    <citation type="submission" date="2021-06" db="EMBL/GenBank/DDBJ databases">
        <authorList>
            <person name="Sun Q."/>
            <person name="Li D."/>
        </authorList>
    </citation>
    <scope>NUCLEOTIDE SEQUENCE [LARGE SCALE GENOMIC DNA]</scope>
    <source>
        <strain evidence="1 2">MSJ-5</strain>
    </source>
</reference>
<sequence length="140" mass="15785">MFKIMTKADKILIVFILVASIASIFAIPTLLTSAGSEKQVVVNIDGKEVARFTLTNTPESEFKEIPFEVRGKEYKARFEMKDGKVMLHRLPDEVVPLSIHKEMGWISESYQMIVALPIKMYVTVEGATVADDDMFDIIVQ</sequence>
<dbReference type="Pfam" id="PF07009">
    <property type="entry name" value="NusG_II"/>
    <property type="match status" value="1"/>
</dbReference>
<keyword evidence="2" id="KW-1185">Reference proteome</keyword>
<name>A0ABS6G379_9FIRM</name>
<accession>A0ABS6G379</accession>
<dbReference type="EMBL" id="JAHLQK010000003">
    <property type="protein sequence ID" value="MBU5676601.1"/>
    <property type="molecule type" value="Genomic_DNA"/>
</dbReference>